<dbReference type="KEGG" id="bmy:BM_BM5820"/>
<feature type="region of interest" description="Disordered" evidence="1">
    <location>
        <begin position="1357"/>
        <end position="1381"/>
    </location>
</feature>
<name>A0A4E9F195_BRUMA</name>
<feature type="compositionally biased region" description="Polar residues" evidence="1">
    <location>
        <begin position="1"/>
        <end position="17"/>
    </location>
</feature>
<organism evidence="2">
    <name type="scientific">Brugia malayi</name>
    <name type="common">Filarial nematode worm</name>
    <dbReference type="NCBI Taxonomy" id="6279"/>
    <lineage>
        <taxon>Eukaryota</taxon>
        <taxon>Metazoa</taxon>
        <taxon>Ecdysozoa</taxon>
        <taxon>Nematoda</taxon>
        <taxon>Chromadorea</taxon>
        <taxon>Rhabditida</taxon>
        <taxon>Spirurina</taxon>
        <taxon>Spiruromorpha</taxon>
        <taxon>Filarioidea</taxon>
        <taxon>Onchocercidae</taxon>
        <taxon>Brugia</taxon>
    </lineage>
</organism>
<gene>
    <name evidence="2" type="primary">Bma-pat-12</name>
    <name evidence="2" type="ORF">BM_BM5820</name>
</gene>
<feature type="compositionally biased region" description="Basic and acidic residues" evidence="1">
    <location>
        <begin position="1535"/>
        <end position="1555"/>
    </location>
</feature>
<dbReference type="GeneID" id="6096800"/>
<sequence>MSQQQISRESFLPSTKCSHSDDCHHNRPVRSFISLPDIKEATIEENDSSSCSSSVEHNQKAVVNFYDQNIRKSPKQNLELESSNNSVVVDHLIANENVRRYCHEQMVTPCSADTSKSSIVQTLHPSENIDVNINANQTPHSVEKIQKPTISIIAVQITNPNSHRRVYKMDNDFDNSSDSDPFVSTLNYSSDFSKQPKSILKQRQVAESLLSPSTCDISDNTSERYVERIQISDTSDKKEKQQFNDQCCDISDRMSQSSHSFNLSSNLTERENRLYQIMQENLRQQRLLRRPQTPRHLPQASFNGPFFTLEEVHIKQQSESLERQQIPVEEYRFETDYHLIRKEQQNSIDDSNHKLSYDSRSKSVSVMEMNVMEPEKNNEIKESVVVPSLQPAKQKHERARSVPPSLRTRNITDPDRINEYHRQKQLELEAMRLNEEKAVLCREKQCRALEKQEHLYCQQMQTKGSRIISPAIEDSMTQSREELQQIDINAQKRQKEFYFEKNIEPQLMHVYETRPITATSEGDTQGELICSPNSITWKRVYIVDQLKPVAKNEIITSEQLLEKERFDIDLLKRREVFIEKPRPEPVIFRTGKRWKPPPEQSNVWPYVGKALNAEPSLESSSNYSTDNATGRTAEFRWQPVVYDPEYKQECKNFSPEHSLPDTLRGYGPGPLDESAKRQIRHVVQPLPDGSHRPKPAFGGPRATPSGGFYPHAPNAIKVLKKKHSQSLPELIDADPDKEMEIIHHRKFHRFGELPSSRCYDIADWEKIYDLPVHTSTITSRDIPRNVNVRGKLAAFENKLRLTTPSVHLRSNTGNTRCSRATNIDDGLQSSDNEQMNRNRQYLRQQRHRQQQFSPTIARTDNNNYYNHRSYQINKQQRNERKIIPSGGSLTHHIDHCNVNQTNRLCSISHPDNCYQFNREMLSQKLTRPIRDPSEHSHYQYRIPVFRSDRTSTAYEQQQQQLSAKSQAAPRRLTRIPVNCVADRSNPQTASGRPKNNSDLDQLAQLNERLLERSRGRRTDYKLIDSEIIKSAPEPVPAAVKEQIRDMLESRISNDTSVNSTIPQQDRSGYVTDASSATWQFSSHSFSPRSIVSVNGGAKDGLLKVRTDLSPGLWRTLSRSNAAVQTAHIESEKQHWPYMPSRLGPVTDSAQSTMTREFNENFERRIERYASLPTLESDTRGTLIKIKDDKPRGIMKRRELETKDQMMYAEEPRQVVRTTDQWDERRIAAAKPKVTETIQRVEEHKRIEEIERRVQRKEKKEKKNRTSHRSYHHQHRGGRGETYAYNGYSDEGYRSNSLSRQNGYLPAHESYMRSVTTRREKDGRYYDDGRLITNGSFSNARYGSSLSDSLRRGELRYNPNGDIREVHHSSSNRNGRIHKSLSTRDVYDSGTAFNYDGDYHRSSSYRRGSQQSGGPFVEFPPTLPRDRDAPIPPPHRARAPSDDFYRPITKSRSYADWDEGRGFSQSIRRRNEDMARLENEFRDSLLMPLPNMSNNSGNMYERDHRHEQIPGGYETYDREVKSSSGRRINKDGNPTEYKEQSQECSYKRETETDRRR</sequence>
<feature type="region of interest" description="Disordered" evidence="1">
    <location>
        <begin position="1"/>
        <end position="22"/>
    </location>
</feature>
<dbReference type="CTD" id="6096800"/>
<feature type="region of interest" description="Disordered" evidence="1">
    <location>
        <begin position="978"/>
        <end position="1000"/>
    </location>
</feature>
<dbReference type="OrthoDB" id="5852895at2759"/>
<dbReference type="RefSeq" id="XP_042932330.1">
    <property type="nucleotide sequence ID" value="XM_043076396.1"/>
</dbReference>
<feature type="compositionally biased region" description="Basic residues" evidence="1">
    <location>
        <begin position="1254"/>
        <end position="1276"/>
    </location>
</feature>
<protein>
    <submittedName>
        <fullName evidence="2">Uncharacterized protein</fullName>
    </submittedName>
</protein>
<feature type="region of interest" description="Disordered" evidence="1">
    <location>
        <begin position="389"/>
        <end position="412"/>
    </location>
</feature>
<feature type="region of interest" description="Disordered" evidence="1">
    <location>
        <begin position="1506"/>
        <end position="1555"/>
    </location>
</feature>
<proteinExistence type="predicted"/>
<dbReference type="EMBL" id="CAAKNF010000192">
    <property type="protein sequence ID" value="VIO90522.1"/>
    <property type="molecule type" value="Genomic_DNA"/>
</dbReference>
<feature type="region of interest" description="Disordered" evidence="1">
    <location>
        <begin position="1254"/>
        <end position="1283"/>
    </location>
</feature>
<feature type="region of interest" description="Disordered" evidence="1">
    <location>
        <begin position="1396"/>
        <end position="1443"/>
    </location>
</feature>
<accession>A0A4E9F195</accession>
<evidence type="ECO:0000256" key="1">
    <source>
        <dbReference type="SAM" id="MobiDB-lite"/>
    </source>
</evidence>
<feature type="compositionally biased region" description="Polar residues" evidence="1">
    <location>
        <begin position="984"/>
        <end position="999"/>
    </location>
</feature>
<reference evidence="2" key="1">
    <citation type="submission" date="2019-04" db="EMBL/GenBank/DDBJ databases">
        <authorList>
            <person name="Howe K."/>
            <person name="Paulini M."/>
            <person name="Williams G."/>
        </authorList>
    </citation>
    <scope>NUCLEOTIDE SEQUENCE [LARGE SCALE GENOMIC DNA]</scope>
    <source>
        <strain evidence="2">FR3</strain>
    </source>
</reference>
<evidence type="ECO:0000313" key="2">
    <source>
        <dbReference type="EMBL" id="VIO90522.1"/>
    </source>
</evidence>
<feature type="compositionally biased region" description="Low complexity" evidence="1">
    <location>
        <begin position="1404"/>
        <end position="1413"/>
    </location>
</feature>